<dbReference type="SUPFAM" id="SSF48239">
    <property type="entry name" value="Terpenoid cyclases/Protein prenyltransferases"/>
    <property type="match status" value="1"/>
</dbReference>
<dbReference type="AlphaFoldDB" id="A0A1G8F4Z5"/>
<name>A0A1G8F4Z5_9BACL</name>
<dbReference type="STRING" id="1174501.SAMN05216192_101133"/>
<dbReference type="RefSeq" id="WP_090711184.1">
    <property type="nucleotide sequence ID" value="NZ_CBCSKY010000010.1"/>
</dbReference>
<evidence type="ECO:0008006" key="3">
    <source>
        <dbReference type="Google" id="ProtNLM"/>
    </source>
</evidence>
<evidence type="ECO:0000313" key="2">
    <source>
        <dbReference type="Proteomes" id="UP000199050"/>
    </source>
</evidence>
<protein>
    <recommendedName>
        <fullName evidence="3">Prenyltransferase and squalene oxidase repeat-containing protein</fullName>
    </recommendedName>
</protein>
<dbReference type="Proteomes" id="UP000199050">
    <property type="component" value="Unassembled WGS sequence"/>
</dbReference>
<dbReference type="OrthoDB" id="3286086at2"/>
<dbReference type="InterPro" id="IPR008930">
    <property type="entry name" value="Terpenoid_cyclase/PrenylTrfase"/>
</dbReference>
<organism evidence="1 2">
    <name type="scientific">Paenibacillus typhae</name>
    <dbReference type="NCBI Taxonomy" id="1174501"/>
    <lineage>
        <taxon>Bacteria</taxon>
        <taxon>Bacillati</taxon>
        <taxon>Bacillota</taxon>
        <taxon>Bacilli</taxon>
        <taxon>Bacillales</taxon>
        <taxon>Paenibacillaceae</taxon>
        <taxon>Paenibacillus</taxon>
    </lineage>
</organism>
<reference evidence="2" key="1">
    <citation type="submission" date="2016-10" db="EMBL/GenBank/DDBJ databases">
        <authorList>
            <person name="Varghese N."/>
            <person name="Submissions S."/>
        </authorList>
    </citation>
    <scope>NUCLEOTIDE SEQUENCE [LARGE SCALE GENOMIC DNA]</scope>
    <source>
        <strain evidence="2">CGMCC 1.11012</strain>
    </source>
</reference>
<sequence>MKLAREDFQGIRNWFYRNARPLELAKWQFHFENGGQTAVLTALAAYQNEDGGFGNALEPDAWNPYSSPLQTATGADMLMEIGFEDKDHPVVQGILRYLNSGAEMDGNTWRNVIASNNNYPHAPWWNMDSDSTARSIFNPTAILAGFILRFADWDSALYARGFGIAKELEDLFLQESEIEMHPLKCVLTLLEYIAQAGLQEQFAYAEMKAAAERRITALLQRDAADWNGYTCKPSFFIQKRESLGYEENAAIVEKELDYTLESRNKEGVWNLNWSWASYEREFAVSENWWKGWIALEKLLFLQALGRLD</sequence>
<accession>A0A1G8F4Z5</accession>
<gene>
    <name evidence="1" type="ORF">SAMN05216192_101133</name>
</gene>
<keyword evidence="2" id="KW-1185">Reference proteome</keyword>
<evidence type="ECO:0000313" key="1">
    <source>
        <dbReference type="EMBL" id="SDH77177.1"/>
    </source>
</evidence>
<dbReference type="EMBL" id="FNDX01000001">
    <property type="protein sequence ID" value="SDH77177.1"/>
    <property type="molecule type" value="Genomic_DNA"/>
</dbReference>
<proteinExistence type="predicted"/>
<dbReference type="Gene3D" id="1.50.10.20">
    <property type="match status" value="1"/>
</dbReference>